<dbReference type="OrthoDB" id="197688at2"/>
<feature type="chain" id="PRO_5012138898" evidence="5">
    <location>
        <begin position="22"/>
        <end position="1108"/>
    </location>
</feature>
<dbReference type="Pfam" id="PF17957">
    <property type="entry name" value="Big_7"/>
    <property type="match status" value="2"/>
</dbReference>
<dbReference type="InterPro" id="IPR003410">
    <property type="entry name" value="HYR_dom"/>
</dbReference>
<evidence type="ECO:0000256" key="1">
    <source>
        <dbReference type="ARBA" id="ARBA00004613"/>
    </source>
</evidence>
<dbReference type="Pfam" id="PF02494">
    <property type="entry name" value="HYR"/>
    <property type="match status" value="1"/>
</dbReference>
<name>A0A1M7MV29_9BACT</name>
<dbReference type="Gene3D" id="1.10.390.30">
    <property type="entry name" value="Peptidase M60, enhancin-like domain 3"/>
    <property type="match status" value="1"/>
</dbReference>
<keyword evidence="4" id="KW-0677">Repeat</keyword>
<comment type="subcellular location">
    <subcellularLocation>
        <location evidence="1">Secreted</location>
    </subcellularLocation>
</comment>
<reference evidence="8 9" key="1">
    <citation type="submission" date="2016-11" db="EMBL/GenBank/DDBJ databases">
        <authorList>
            <person name="Jaros S."/>
            <person name="Januszkiewicz K."/>
            <person name="Wedrychowicz H."/>
        </authorList>
    </citation>
    <scope>NUCLEOTIDE SEQUENCE [LARGE SCALE GENOMIC DNA]</scope>
    <source>
        <strain evidence="8 9">DSM 27406</strain>
    </source>
</reference>
<dbReference type="Proteomes" id="UP000184420">
    <property type="component" value="Unassembled WGS sequence"/>
</dbReference>
<accession>A0A1M7MV29</accession>
<dbReference type="InterPro" id="IPR013783">
    <property type="entry name" value="Ig-like_fold"/>
</dbReference>
<dbReference type="PROSITE" id="PS50825">
    <property type="entry name" value="HYR"/>
    <property type="match status" value="1"/>
</dbReference>
<evidence type="ECO:0000313" key="9">
    <source>
        <dbReference type="Proteomes" id="UP000184420"/>
    </source>
</evidence>
<dbReference type="PANTHER" id="PTHR15730">
    <property type="entry name" value="EXPERIMENTAL AUTOIMMUNE PROSTATITIS ANTIGEN 2-RELATED"/>
    <property type="match status" value="1"/>
</dbReference>
<evidence type="ECO:0000259" key="6">
    <source>
        <dbReference type="PROSITE" id="PS50825"/>
    </source>
</evidence>
<dbReference type="Pfam" id="PF24517">
    <property type="entry name" value="CBM96"/>
    <property type="match status" value="1"/>
</dbReference>
<protein>
    <submittedName>
        <fullName evidence="8">Por secretion system C-terminal sorting domain-containing protein</fullName>
    </submittedName>
</protein>
<evidence type="ECO:0000256" key="2">
    <source>
        <dbReference type="ARBA" id="ARBA00022525"/>
    </source>
</evidence>
<dbReference type="InterPro" id="IPR031161">
    <property type="entry name" value="Peptidase_M60_dom"/>
</dbReference>
<dbReference type="Pfam" id="PF13402">
    <property type="entry name" value="Peptidase_M60"/>
    <property type="match status" value="1"/>
</dbReference>
<keyword evidence="2" id="KW-0964">Secreted</keyword>
<dbReference type="InterPro" id="IPR051244">
    <property type="entry name" value="TCAF"/>
</dbReference>
<feature type="signal peptide" evidence="5">
    <location>
        <begin position="1"/>
        <end position="21"/>
    </location>
</feature>
<dbReference type="Gene3D" id="3.40.390.80">
    <property type="entry name" value="Peptidase M60, enhancin-like domain 2"/>
    <property type="match status" value="1"/>
</dbReference>
<dbReference type="Gene3D" id="2.60.120.1250">
    <property type="entry name" value="Peptidase M60, enhancin-like domain 1"/>
    <property type="match status" value="1"/>
</dbReference>
<keyword evidence="9" id="KW-1185">Reference proteome</keyword>
<proteinExistence type="predicted"/>
<feature type="domain" description="HYR" evidence="6">
    <location>
        <begin position="775"/>
        <end position="854"/>
    </location>
</feature>
<dbReference type="InterPro" id="IPR055372">
    <property type="entry name" value="CBM96"/>
</dbReference>
<dbReference type="STRING" id="1419482.SAMN05444266_11515"/>
<organism evidence="8 9">
    <name type="scientific">Chitinophaga jiangningensis</name>
    <dbReference type="NCBI Taxonomy" id="1419482"/>
    <lineage>
        <taxon>Bacteria</taxon>
        <taxon>Pseudomonadati</taxon>
        <taxon>Bacteroidota</taxon>
        <taxon>Chitinophagia</taxon>
        <taxon>Chitinophagales</taxon>
        <taxon>Chitinophagaceae</taxon>
        <taxon>Chitinophaga</taxon>
    </lineage>
</organism>
<evidence type="ECO:0000256" key="4">
    <source>
        <dbReference type="ARBA" id="ARBA00022737"/>
    </source>
</evidence>
<dbReference type="AlphaFoldDB" id="A0A1M7MV29"/>
<dbReference type="SMART" id="SM01276">
    <property type="entry name" value="M60-like"/>
    <property type="match status" value="1"/>
</dbReference>
<evidence type="ECO:0000256" key="3">
    <source>
        <dbReference type="ARBA" id="ARBA00022729"/>
    </source>
</evidence>
<dbReference type="InterPro" id="IPR042279">
    <property type="entry name" value="Pep_M60_3"/>
</dbReference>
<dbReference type="NCBIfam" id="TIGR04183">
    <property type="entry name" value="Por_Secre_tail"/>
    <property type="match status" value="1"/>
</dbReference>
<dbReference type="PANTHER" id="PTHR15730:SF5">
    <property type="entry name" value="SI:CH211-210B2.2-RELATED"/>
    <property type="match status" value="1"/>
</dbReference>
<dbReference type="PROSITE" id="PS51723">
    <property type="entry name" value="PEPTIDASE_M60"/>
    <property type="match status" value="1"/>
</dbReference>
<dbReference type="Gene3D" id="2.60.40.10">
    <property type="entry name" value="Immunoglobulins"/>
    <property type="match status" value="2"/>
</dbReference>
<evidence type="ECO:0000256" key="5">
    <source>
        <dbReference type="SAM" id="SignalP"/>
    </source>
</evidence>
<evidence type="ECO:0000313" key="8">
    <source>
        <dbReference type="EMBL" id="SHM94977.1"/>
    </source>
</evidence>
<dbReference type="GO" id="GO:0005576">
    <property type="term" value="C:extracellular region"/>
    <property type="evidence" value="ECO:0007669"/>
    <property type="project" value="UniProtKB-SubCell"/>
</dbReference>
<gene>
    <name evidence="8" type="ORF">SAMN05444266_11515</name>
</gene>
<feature type="domain" description="Peptidase M60" evidence="7">
    <location>
        <begin position="64"/>
        <end position="361"/>
    </location>
</feature>
<dbReference type="NCBIfam" id="NF033679">
    <property type="entry name" value="DNRLRE_dom"/>
    <property type="match status" value="1"/>
</dbReference>
<keyword evidence="3 5" id="KW-0732">Signal</keyword>
<dbReference type="EMBL" id="FRBL01000015">
    <property type="protein sequence ID" value="SHM94977.1"/>
    <property type="molecule type" value="Genomic_DNA"/>
</dbReference>
<dbReference type="InterPro" id="IPR026444">
    <property type="entry name" value="Secre_tail"/>
</dbReference>
<dbReference type="RefSeq" id="WP_073087594.1">
    <property type="nucleotide sequence ID" value="NZ_FRBL01000015.1"/>
</dbReference>
<sequence length="1108" mass="118773">MKKTFTLLVALLFVIVGRTTAAGTIVPLGSDSTFRMVARNIWEITQVPSIARETRRIKTSLQVADFQPVGLRAAASGPLLINVEQLSGTDLPKLIMGTYDRQTVTTISLTAGLNTITTANGRDLYLQYSSDTPSVNNQVRVTFQSGYEQMPFYILGNTTHNDWLNMLAADTVSPNVTLSANRVFIVVSRIKAVEYKNENQDTLLKLMDQVMQAEGDISGLDNSTPTHAPFLRNKLMLLEKASGNPDATSLGRVRIPTGSINWLLTPSYILNSGGWGVFHEIGHHHQHSSWTWSTCIEVCVNIYSLAAKRAIHPDQPGIGASDWNNIFAYLAQPQAAKNFNASSTALFVRLGMFHQLWLAYGDSFYHTLHKRNRDEAPAPSGDEAEMRLFMTYACQISGYNLGNFFKNWGLNVSQSIYDELDALGLPLPPVDPATLRDDLVTSITTPAANAVYGAGDTIFINAAANGPAKVTKVEFYAGNNKLGEDSAAPYTFTWANVPPGNYTLTVKASTATATVVSEPVAISMKAISITSPADGAAFSAGTTVPVTVNIAGTTGIQRVEYYADSVKVGEVTTAPYSFTWQPAAGTHNVYAKLVYQNNDTAVSAPVATITGGTFAVADAYVRDGSYAGNNYGNATTLVVKKDGNASFSRISFVKFDLSQLTNVSTGKLRLNIVGAGTAATGTQWQVWKVGNDSWTESGITWNNRPTADTLLASIPGKRTGYAEWDLSDALLQELAGDKVLTLAIQSSVSGQTNDGTFSAREVTDAHLRPVLLVYPDTTAPVIATPDSIYVLNDTGVTTAAVQLSTPVATDRSGIASIVNDAPATFPLGKTIVLWTATDKAGNTATAQQLVEVGLRKSKIGNVTVYAGTTNNSSIGRMADLQAELYLNGNLVGTGTLLQQHLQGKTLASAQPFVIPINSDSIAYTQEDQLQLKLSARKAGGNGTYGIQVWYNADGTNGNGYSTLEKYTPAASGSPVFSLGNPFVLRDTAGSAAQSVTITLSDEFKEIATWSTIAVPCNYGEQAENAGDKAPQLIVSAYPNPAATEFVLNLTDGNKSVLIQLTDFYGRPVKQLKFAAGQQVRFGGDLPKGVYFAWVNQEGKMAFVKLIKL</sequence>
<evidence type="ECO:0000259" key="7">
    <source>
        <dbReference type="PROSITE" id="PS51723"/>
    </source>
</evidence>